<keyword evidence="2" id="KW-0378">Hydrolase</keyword>
<evidence type="ECO:0000256" key="4">
    <source>
        <dbReference type="SAM" id="MobiDB-lite"/>
    </source>
</evidence>
<dbReference type="Pfam" id="PF00041">
    <property type="entry name" value="fn3"/>
    <property type="match status" value="3"/>
</dbReference>
<dbReference type="GO" id="GO:0000272">
    <property type="term" value="P:polysaccharide catabolic process"/>
    <property type="evidence" value="ECO:0007669"/>
    <property type="project" value="UniProtKB-KW"/>
</dbReference>
<dbReference type="Gene3D" id="2.60.40.10">
    <property type="entry name" value="Immunoglobulins"/>
    <property type="match status" value="3"/>
</dbReference>
<dbReference type="PRINTS" id="PR00014">
    <property type="entry name" value="FNTYPEIII"/>
</dbReference>
<feature type="compositionally biased region" description="Pro residues" evidence="4">
    <location>
        <begin position="427"/>
        <end position="443"/>
    </location>
</feature>
<keyword evidence="8" id="KW-1185">Reference proteome</keyword>
<sequence>MPSRRAAVLTAAGTLAATVPMGAVLANTPDDLPAAGWASSCTAPESVYCVESATLTPDNGSATPLAGLGLTAAAATVTDEYGKWLRWTVGGWAGQPATVTGGTVRLVIRTGPFVPRFSNVTAAGFSMSRTVSNGKYTLTLTGRPTPVAWTGDADCTAGLSCGDTDTTADPTTYRFEGRTQDLDGFAGAYATALDGAHLATNAQARSGLPIYDQAAQPPLTLGVLGNPQLDATGSAVRNFIDLFLPGGYFTAAGTTPAAAVSTGLDLVTGGAVHQRVTVSLVDGGVRVQAPDLGPGAELAGAAYYHRPSTPTGRSAPGAPRTVTGTGGDGTVMTRWQAPADDGGSPVTGYRVRVYQSAAGDAALASCETAMTSCTIDDLVAGGVYHVAVSAVNALGEGAPGGRVEVRAVASPTPSPTVPAPDTAPSATPDPTPSAPSTPIPGIPAQPSVSPTGAEPSPDEPSGDPPAAPRAIRLTPGVRKITVTWAGPASDGGSPVTGYTARAYRTAAGTTQVAGCTATGGRNSCVLTGLTAGVRLYVAVTAENAAGISPEAVRAAATVWAVPGAPRSVDATSSHKRITVRWTPPADTGGTAITGYRAELKSGSLTVRCTAPATGRSCTVKGLKAGRTYTVRVRAVNAAGVSAPSTADKVKVKS</sequence>
<keyword evidence="1" id="KW-0677">Repeat</keyword>
<evidence type="ECO:0000256" key="3">
    <source>
        <dbReference type="ARBA" id="ARBA00023326"/>
    </source>
</evidence>
<feature type="region of interest" description="Disordered" evidence="4">
    <location>
        <begin position="408"/>
        <end position="470"/>
    </location>
</feature>
<proteinExistence type="predicted"/>
<evidence type="ECO:0000256" key="2">
    <source>
        <dbReference type="ARBA" id="ARBA00023295"/>
    </source>
</evidence>
<accession>A0A7W7H5E9</accession>
<name>A0A7W7H5E9_9ACTN</name>
<evidence type="ECO:0000259" key="6">
    <source>
        <dbReference type="PROSITE" id="PS50853"/>
    </source>
</evidence>
<dbReference type="RefSeq" id="WP_185044419.1">
    <property type="nucleotide sequence ID" value="NZ_BAABFG010000005.1"/>
</dbReference>
<dbReference type="EMBL" id="JACHNB010000001">
    <property type="protein sequence ID" value="MBB4744233.1"/>
    <property type="molecule type" value="Genomic_DNA"/>
</dbReference>
<evidence type="ECO:0000256" key="5">
    <source>
        <dbReference type="SAM" id="SignalP"/>
    </source>
</evidence>
<dbReference type="InterPro" id="IPR036116">
    <property type="entry name" value="FN3_sf"/>
</dbReference>
<feature type="domain" description="Fibronectin type-III" evidence="6">
    <location>
        <begin position="315"/>
        <end position="411"/>
    </location>
</feature>
<dbReference type="CDD" id="cd00063">
    <property type="entry name" value="FN3"/>
    <property type="match status" value="3"/>
</dbReference>
<keyword evidence="3" id="KW-0119">Carbohydrate metabolism</keyword>
<dbReference type="InterPro" id="IPR013783">
    <property type="entry name" value="Ig-like_fold"/>
</dbReference>
<gene>
    <name evidence="7" type="ORF">BJY16_007692</name>
</gene>
<dbReference type="SUPFAM" id="SSF49265">
    <property type="entry name" value="Fibronectin type III"/>
    <property type="match status" value="2"/>
</dbReference>
<dbReference type="SMART" id="SM00060">
    <property type="entry name" value="FN3"/>
    <property type="match status" value="3"/>
</dbReference>
<feature type="domain" description="Fibronectin type-III" evidence="6">
    <location>
        <begin position="464"/>
        <end position="557"/>
    </location>
</feature>
<organism evidence="7 8">
    <name type="scientific">Actinoplanes octamycinicus</name>
    <dbReference type="NCBI Taxonomy" id="135948"/>
    <lineage>
        <taxon>Bacteria</taxon>
        <taxon>Bacillati</taxon>
        <taxon>Actinomycetota</taxon>
        <taxon>Actinomycetes</taxon>
        <taxon>Micromonosporales</taxon>
        <taxon>Micromonosporaceae</taxon>
        <taxon>Actinoplanes</taxon>
    </lineage>
</organism>
<reference evidence="7 8" key="1">
    <citation type="submission" date="2020-08" db="EMBL/GenBank/DDBJ databases">
        <title>Sequencing the genomes of 1000 actinobacteria strains.</title>
        <authorList>
            <person name="Klenk H.-P."/>
        </authorList>
    </citation>
    <scope>NUCLEOTIDE SEQUENCE [LARGE SCALE GENOMIC DNA]</scope>
    <source>
        <strain evidence="7 8">DSM 45809</strain>
    </source>
</reference>
<dbReference type="AlphaFoldDB" id="A0A7W7H5E9"/>
<dbReference type="PROSITE" id="PS50853">
    <property type="entry name" value="FN3"/>
    <property type="match status" value="3"/>
</dbReference>
<comment type="caution">
    <text evidence="7">The sequence shown here is derived from an EMBL/GenBank/DDBJ whole genome shotgun (WGS) entry which is preliminary data.</text>
</comment>
<evidence type="ECO:0000313" key="8">
    <source>
        <dbReference type="Proteomes" id="UP000546162"/>
    </source>
</evidence>
<protein>
    <recommendedName>
        <fullName evidence="6">Fibronectin type-III domain-containing protein</fullName>
    </recommendedName>
</protein>
<feature type="domain" description="Fibronectin type-III" evidence="6">
    <location>
        <begin position="561"/>
        <end position="653"/>
    </location>
</feature>
<dbReference type="InterPro" id="IPR003961">
    <property type="entry name" value="FN3_dom"/>
</dbReference>
<feature type="region of interest" description="Disordered" evidence="4">
    <location>
        <begin position="308"/>
        <end position="328"/>
    </location>
</feature>
<dbReference type="GO" id="GO:0016798">
    <property type="term" value="F:hydrolase activity, acting on glycosyl bonds"/>
    <property type="evidence" value="ECO:0007669"/>
    <property type="project" value="UniProtKB-KW"/>
</dbReference>
<feature type="chain" id="PRO_5031223466" description="Fibronectin type-III domain-containing protein" evidence="5">
    <location>
        <begin position="27"/>
        <end position="653"/>
    </location>
</feature>
<dbReference type="PANTHER" id="PTHR13817:SF73">
    <property type="entry name" value="FIBRONECTIN TYPE-III DOMAIN-CONTAINING PROTEIN"/>
    <property type="match status" value="1"/>
</dbReference>
<keyword evidence="3" id="KW-0624">Polysaccharide degradation</keyword>
<evidence type="ECO:0000313" key="7">
    <source>
        <dbReference type="EMBL" id="MBB4744233.1"/>
    </source>
</evidence>
<feature type="signal peptide" evidence="5">
    <location>
        <begin position="1"/>
        <end position="26"/>
    </location>
</feature>
<dbReference type="Proteomes" id="UP000546162">
    <property type="component" value="Unassembled WGS sequence"/>
</dbReference>
<keyword evidence="5" id="KW-0732">Signal</keyword>
<dbReference type="PANTHER" id="PTHR13817">
    <property type="entry name" value="TITIN"/>
    <property type="match status" value="1"/>
</dbReference>
<keyword evidence="2" id="KW-0326">Glycosidase</keyword>
<dbReference type="InterPro" id="IPR050964">
    <property type="entry name" value="Striated_Muscle_Regulatory"/>
</dbReference>
<evidence type="ECO:0000256" key="1">
    <source>
        <dbReference type="ARBA" id="ARBA00022737"/>
    </source>
</evidence>